<reference evidence="5 6" key="1">
    <citation type="submission" date="2020-02" db="EMBL/GenBank/DDBJ databases">
        <authorList>
            <person name="Brisse S."/>
        </authorList>
    </citation>
    <scope>NUCLEOTIDE SEQUENCE [LARGE SCALE GENOMIC DNA]</scope>
    <source>
        <strain evidence="5">CIP107547</strain>
    </source>
</reference>
<dbReference type="SMART" id="SM00382">
    <property type="entry name" value="AAA"/>
    <property type="match status" value="1"/>
</dbReference>
<dbReference type="GO" id="GO:0043190">
    <property type="term" value="C:ATP-binding cassette (ABC) transporter complex"/>
    <property type="evidence" value="ECO:0007669"/>
    <property type="project" value="TreeGrafter"/>
</dbReference>
<keyword evidence="4 5" id="KW-0067">ATP-binding</keyword>
<dbReference type="EMBL" id="CADDAV010000020">
    <property type="protein sequence ID" value="CAB0609063.1"/>
    <property type="molecule type" value="Genomic_DNA"/>
</dbReference>
<organism evidence="5 6">
    <name type="scientific">Corynebacterium diphtheriae</name>
    <dbReference type="NCBI Taxonomy" id="1717"/>
    <lineage>
        <taxon>Bacteria</taxon>
        <taxon>Bacillati</taxon>
        <taxon>Actinomycetota</taxon>
        <taxon>Actinomycetes</taxon>
        <taxon>Mycobacteriales</taxon>
        <taxon>Corynebacteriaceae</taxon>
        <taxon>Corynebacterium</taxon>
    </lineage>
</organism>
<dbReference type="Gene3D" id="3.40.50.300">
    <property type="entry name" value="P-loop containing nucleotide triphosphate hydrolases"/>
    <property type="match status" value="1"/>
</dbReference>
<accession>A0A0D6GG24</accession>
<name>A0A0D6GG24_CORDP</name>
<dbReference type="RefSeq" id="WP_003851880.1">
    <property type="nucleotide sequence ID" value="NZ_CABVGJ010000006.1"/>
</dbReference>
<evidence type="ECO:0000313" key="6">
    <source>
        <dbReference type="Proteomes" id="UP000480222"/>
    </source>
</evidence>
<proteinExistence type="inferred from homology"/>
<gene>
    <name evidence="5" type="ORF">CIP107547_01661</name>
</gene>
<dbReference type="GO" id="GO:0042626">
    <property type="term" value="F:ATPase-coupled transmembrane transporter activity"/>
    <property type="evidence" value="ECO:0007669"/>
    <property type="project" value="TreeGrafter"/>
</dbReference>
<evidence type="ECO:0000256" key="4">
    <source>
        <dbReference type="ARBA" id="ARBA00022840"/>
    </source>
</evidence>
<protein>
    <submittedName>
        <fullName evidence="5">ABC transporter ATP-binding protein</fullName>
    </submittedName>
</protein>
<dbReference type="GeneID" id="29421212"/>
<dbReference type="OMA" id="SAFEHHI"/>
<dbReference type="GO" id="GO:0016887">
    <property type="term" value="F:ATP hydrolysis activity"/>
    <property type="evidence" value="ECO:0007669"/>
    <property type="project" value="InterPro"/>
</dbReference>
<dbReference type="InterPro" id="IPR027417">
    <property type="entry name" value="P-loop_NTPase"/>
</dbReference>
<sequence>MPTISFQDVTVRFDDKCILNNISLTLSEQRIGIIGANGSGKSSLVRLINGLGQPSSGTVTVDDMCVAKDGKNIRRVVGFVFSDAENQIVMPTVKDDIAFSLRRLKLSKTEREQRVNDMLVRFNLEDHAEQSPHLLSGGQKQLLALAAVLVIQPNVIIADEPTTLLDMRNRERIRKEFAQLQQQLIVVTHDLDFLADFDRVICINDGAIVADGTPSKVIHHYKALMKANPL</sequence>
<evidence type="ECO:0000256" key="2">
    <source>
        <dbReference type="ARBA" id="ARBA00022448"/>
    </source>
</evidence>
<dbReference type="Pfam" id="PF00005">
    <property type="entry name" value="ABC_tran"/>
    <property type="match status" value="1"/>
</dbReference>
<dbReference type="InterPro" id="IPR017871">
    <property type="entry name" value="ABC_transporter-like_CS"/>
</dbReference>
<dbReference type="InterPro" id="IPR015856">
    <property type="entry name" value="ABC_transpr_CbiO/EcfA_su"/>
</dbReference>
<evidence type="ECO:0000256" key="3">
    <source>
        <dbReference type="ARBA" id="ARBA00022741"/>
    </source>
</evidence>
<comment type="caution">
    <text evidence="5">The sequence shown here is derived from an EMBL/GenBank/DDBJ whole genome shotgun (WGS) entry which is preliminary data.</text>
</comment>
<dbReference type="InterPro" id="IPR003439">
    <property type="entry name" value="ABC_transporter-like_ATP-bd"/>
</dbReference>
<dbReference type="GO" id="GO:0005524">
    <property type="term" value="F:ATP binding"/>
    <property type="evidence" value="ECO:0007669"/>
    <property type="project" value="UniProtKB-KW"/>
</dbReference>
<dbReference type="PANTHER" id="PTHR43553">
    <property type="entry name" value="HEAVY METAL TRANSPORTER"/>
    <property type="match status" value="1"/>
</dbReference>
<dbReference type="InterPro" id="IPR050095">
    <property type="entry name" value="ECF_ABC_transporter_ATP-bd"/>
</dbReference>
<dbReference type="KEGG" id="cdip:ERS451417_01476"/>
<comment type="similarity">
    <text evidence="1">Belongs to the ABC transporter superfamily.</text>
</comment>
<evidence type="ECO:0000313" key="5">
    <source>
        <dbReference type="EMBL" id="CAB0609063.1"/>
    </source>
</evidence>
<evidence type="ECO:0000256" key="1">
    <source>
        <dbReference type="ARBA" id="ARBA00005417"/>
    </source>
</evidence>
<dbReference type="SUPFAM" id="SSF52540">
    <property type="entry name" value="P-loop containing nucleoside triphosphate hydrolases"/>
    <property type="match status" value="1"/>
</dbReference>
<dbReference type="PROSITE" id="PS00211">
    <property type="entry name" value="ABC_TRANSPORTER_1"/>
    <property type="match status" value="1"/>
</dbReference>
<dbReference type="AlphaFoldDB" id="A0A0D6GG24"/>
<dbReference type="PANTHER" id="PTHR43553:SF24">
    <property type="entry name" value="ENERGY-COUPLING FACTOR TRANSPORTER ATP-BINDING PROTEIN ECFA1"/>
    <property type="match status" value="1"/>
</dbReference>
<dbReference type="InterPro" id="IPR003593">
    <property type="entry name" value="AAA+_ATPase"/>
</dbReference>
<keyword evidence="3" id="KW-0547">Nucleotide-binding</keyword>
<dbReference type="PROSITE" id="PS50893">
    <property type="entry name" value="ABC_TRANSPORTER_2"/>
    <property type="match status" value="1"/>
</dbReference>
<keyword evidence="2" id="KW-0813">Transport</keyword>
<dbReference type="Proteomes" id="UP000480222">
    <property type="component" value="Unassembled WGS sequence"/>
</dbReference>
<dbReference type="CDD" id="cd03225">
    <property type="entry name" value="ABC_cobalt_CbiO_domain1"/>
    <property type="match status" value="1"/>
</dbReference>